<accession>A0AAV8YQZ5</accession>
<feature type="compositionally biased region" description="Basic and acidic residues" evidence="8">
    <location>
        <begin position="192"/>
        <end position="211"/>
    </location>
</feature>
<keyword evidence="4" id="KW-0297">G-protein coupled receptor</keyword>
<evidence type="ECO:0000256" key="7">
    <source>
        <dbReference type="ARBA" id="ARBA00023224"/>
    </source>
</evidence>
<reference evidence="10" key="1">
    <citation type="journal article" date="2023" name="Insect Mol. Biol.">
        <title>Genome sequencing provides insights into the evolution of gene families encoding plant cell wall-degrading enzymes in longhorned beetles.</title>
        <authorList>
            <person name="Shin N.R."/>
            <person name="Okamura Y."/>
            <person name="Kirsch R."/>
            <person name="Pauchet Y."/>
        </authorList>
    </citation>
    <scope>NUCLEOTIDE SEQUENCE</scope>
    <source>
        <strain evidence="10">AMC_N1</strain>
    </source>
</reference>
<keyword evidence="5" id="KW-0675">Receptor</keyword>
<keyword evidence="7" id="KW-0807">Transducer</keyword>
<comment type="caution">
    <text evidence="10">The sequence shown here is derived from an EMBL/GenBank/DDBJ whole genome shotgun (WGS) entry which is preliminary data.</text>
</comment>
<feature type="compositionally biased region" description="Polar residues" evidence="8">
    <location>
        <begin position="231"/>
        <end position="240"/>
    </location>
</feature>
<protein>
    <submittedName>
        <fullName evidence="10">Uncharacterized protein</fullName>
    </submittedName>
</protein>
<dbReference type="PANTHER" id="PTHR32546:SF29">
    <property type="entry name" value="G-PROTEIN COUPLED RECEPTORS FAMILY 3 PROFILE DOMAIN-CONTAINING PROTEIN"/>
    <property type="match status" value="1"/>
</dbReference>
<dbReference type="GO" id="GO:0005886">
    <property type="term" value="C:plasma membrane"/>
    <property type="evidence" value="ECO:0007669"/>
    <property type="project" value="UniProtKB-SubCell"/>
</dbReference>
<keyword evidence="9" id="KW-1133">Transmembrane helix</keyword>
<dbReference type="InterPro" id="IPR043458">
    <property type="entry name" value="GPR158/179"/>
</dbReference>
<evidence type="ECO:0000256" key="6">
    <source>
        <dbReference type="ARBA" id="ARBA00023180"/>
    </source>
</evidence>
<keyword evidence="11" id="KW-1185">Reference proteome</keyword>
<feature type="transmembrane region" description="Helical" evidence="9">
    <location>
        <begin position="24"/>
        <end position="46"/>
    </location>
</feature>
<feature type="region of interest" description="Disordered" evidence="8">
    <location>
        <begin position="157"/>
        <end position="176"/>
    </location>
</feature>
<feature type="region of interest" description="Disordered" evidence="8">
    <location>
        <begin position="187"/>
        <end position="245"/>
    </location>
</feature>
<evidence type="ECO:0000256" key="1">
    <source>
        <dbReference type="ARBA" id="ARBA00004651"/>
    </source>
</evidence>
<gene>
    <name evidence="10" type="ORF">NQ318_015806</name>
</gene>
<dbReference type="Proteomes" id="UP001162162">
    <property type="component" value="Unassembled WGS sequence"/>
</dbReference>
<dbReference type="PANTHER" id="PTHR32546">
    <property type="entry name" value="G-PROTEIN COUPLED RECEPTOR 158-RELATED"/>
    <property type="match status" value="1"/>
</dbReference>
<proteinExistence type="inferred from homology"/>
<keyword evidence="6" id="KW-0325">Glycoprotein</keyword>
<keyword evidence="9" id="KW-0812">Transmembrane</keyword>
<feature type="compositionally biased region" description="Polar residues" evidence="8">
    <location>
        <begin position="157"/>
        <end position="170"/>
    </location>
</feature>
<name>A0AAV8YQZ5_9CUCU</name>
<evidence type="ECO:0000256" key="9">
    <source>
        <dbReference type="SAM" id="Phobius"/>
    </source>
</evidence>
<organism evidence="10 11">
    <name type="scientific">Aromia moschata</name>
    <dbReference type="NCBI Taxonomy" id="1265417"/>
    <lineage>
        <taxon>Eukaryota</taxon>
        <taxon>Metazoa</taxon>
        <taxon>Ecdysozoa</taxon>
        <taxon>Arthropoda</taxon>
        <taxon>Hexapoda</taxon>
        <taxon>Insecta</taxon>
        <taxon>Pterygota</taxon>
        <taxon>Neoptera</taxon>
        <taxon>Endopterygota</taxon>
        <taxon>Coleoptera</taxon>
        <taxon>Polyphaga</taxon>
        <taxon>Cucujiformia</taxon>
        <taxon>Chrysomeloidea</taxon>
        <taxon>Cerambycidae</taxon>
        <taxon>Cerambycinae</taxon>
        <taxon>Callichromatini</taxon>
        <taxon>Aromia</taxon>
    </lineage>
</organism>
<comment type="similarity">
    <text evidence="2">Belongs to the G-protein coupled receptor 3 family.</text>
</comment>
<dbReference type="EMBL" id="JAPWTK010000058">
    <property type="protein sequence ID" value="KAJ8953227.1"/>
    <property type="molecule type" value="Genomic_DNA"/>
</dbReference>
<dbReference type="AlphaFoldDB" id="A0AAV8YQZ5"/>
<evidence type="ECO:0000256" key="3">
    <source>
        <dbReference type="ARBA" id="ARBA00022475"/>
    </source>
</evidence>
<keyword evidence="9" id="KW-0472">Membrane</keyword>
<comment type="subcellular location">
    <subcellularLocation>
        <location evidence="1">Cell membrane</location>
        <topology evidence="1">Multi-pass membrane protein</topology>
    </subcellularLocation>
</comment>
<evidence type="ECO:0000313" key="10">
    <source>
        <dbReference type="EMBL" id="KAJ8953227.1"/>
    </source>
</evidence>
<dbReference type="GO" id="GO:0004930">
    <property type="term" value="F:G protein-coupled receptor activity"/>
    <property type="evidence" value="ECO:0007669"/>
    <property type="project" value="UniProtKB-KW"/>
</dbReference>
<sequence length="267" mass="29770">QSDEEETAGLNSLLFLQKPANPDLMYIIFFCHTQLTVTLLLCLIFGSKVFMVFKNKGKSDEGSSMVSKTPSTKFISKSRCENIQYSTNSSTVGIDFLYSKYNEHDVQEEFLRVYTQLEILRERNMRMGNRHLASKIIAMQDAARTHDNVQAEISQIARKSSSNLSPQAVDTDSDDFSPIKIKRHSVSFAVEPRGKGETASSAKEKEEKIAEEAPSGSVSPSMEGKSKEVKNSGTDSNGRQLMSGHARTHSIIINLDDKSRFTDEITV</sequence>
<evidence type="ECO:0000256" key="5">
    <source>
        <dbReference type="ARBA" id="ARBA00023170"/>
    </source>
</evidence>
<keyword evidence="3" id="KW-1003">Cell membrane</keyword>
<evidence type="ECO:0000313" key="11">
    <source>
        <dbReference type="Proteomes" id="UP001162162"/>
    </source>
</evidence>
<evidence type="ECO:0000256" key="4">
    <source>
        <dbReference type="ARBA" id="ARBA00023040"/>
    </source>
</evidence>
<evidence type="ECO:0000256" key="2">
    <source>
        <dbReference type="ARBA" id="ARBA00007242"/>
    </source>
</evidence>
<feature type="non-terminal residue" evidence="10">
    <location>
        <position position="1"/>
    </location>
</feature>
<evidence type="ECO:0000256" key="8">
    <source>
        <dbReference type="SAM" id="MobiDB-lite"/>
    </source>
</evidence>